<comment type="caution">
    <text evidence="3">The sequence shown here is derived from an EMBL/GenBank/DDBJ whole genome shotgun (WGS) entry which is preliminary data.</text>
</comment>
<feature type="signal peptide" evidence="2">
    <location>
        <begin position="1"/>
        <end position="23"/>
    </location>
</feature>
<evidence type="ECO:0000313" key="3">
    <source>
        <dbReference type="EMBL" id="PSK55891.1"/>
    </source>
</evidence>
<evidence type="ECO:0000256" key="2">
    <source>
        <dbReference type="SAM" id="SignalP"/>
    </source>
</evidence>
<feature type="region of interest" description="Disordered" evidence="1">
    <location>
        <begin position="78"/>
        <end position="104"/>
    </location>
</feature>
<name>A0A2P8A5Z7_9PEZI</name>
<evidence type="ECO:0000256" key="1">
    <source>
        <dbReference type="SAM" id="MobiDB-lite"/>
    </source>
</evidence>
<organism evidence="3 4">
    <name type="scientific">Elsinoe australis</name>
    <dbReference type="NCBI Taxonomy" id="40998"/>
    <lineage>
        <taxon>Eukaryota</taxon>
        <taxon>Fungi</taxon>
        <taxon>Dikarya</taxon>
        <taxon>Ascomycota</taxon>
        <taxon>Pezizomycotina</taxon>
        <taxon>Dothideomycetes</taxon>
        <taxon>Dothideomycetidae</taxon>
        <taxon>Myriangiales</taxon>
        <taxon>Elsinoaceae</taxon>
        <taxon>Elsinoe</taxon>
    </lineage>
</organism>
<keyword evidence="2" id="KW-0732">Signal</keyword>
<evidence type="ECO:0000313" key="4">
    <source>
        <dbReference type="Proteomes" id="UP000243723"/>
    </source>
</evidence>
<reference evidence="3 4" key="1">
    <citation type="submission" date="2017-05" db="EMBL/GenBank/DDBJ databases">
        <title>Draft genome sequence of Elsinoe australis.</title>
        <authorList>
            <person name="Cheng Q."/>
        </authorList>
    </citation>
    <scope>NUCLEOTIDE SEQUENCE [LARGE SCALE GENOMIC DNA]</scope>
    <source>
        <strain evidence="3 4">NL1</strain>
    </source>
</reference>
<proteinExistence type="predicted"/>
<dbReference type="Proteomes" id="UP000243723">
    <property type="component" value="Unassembled WGS sequence"/>
</dbReference>
<keyword evidence="4" id="KW-1185">Reference proteome</keyword>
<dbReference type="AlphaFoldDB" id="A0A2P8A5Z7"/>
<dbReference type="OrthoDB" id="5345494at2759"/>
<feature type="chain" id="PRO_5015126316" evidence="2">
    <location>
        <begin position="24"/>
        <end position="121"/>
    </location>
</feature>
<dbReference type="STRING" id="40998.A0A2P8A5Z7"/>
<gene>
    <name evidence="3" type="ORF">B9Z65_4769</name>
</gene>
<dbReference type="EMBL" id="NHZQ01000066">
    <property type="protein sequence ID" value="PSK55891.1"/>
    <property type="molecule type" value="Genomic_DNA"/>
</dbReference>
<protein>
    <submittedName>
        <fullName evidence="3">Uncharacterized protein</fullName>
    </submittedName>
</protein>
<accession>A0A2P8A5Z7</accession>
<sequence length="121" mass="13816">MAKPNSNILRFVQVLILDGLSVPADLVGEIVGEDRFNVKLLSLRKCEHLNERKLCQVLKYAVRPGRRDGTPKLKALIENTPEQLKGSRHQKAPKLEPKQSQDPTCRTWDYQKIDGIDLWAE</sequence>